<keyword evidence="4" id="KW-0808">Transferase</keyword>
<protein>
    <submittedName>
        <fullName evidence="4">Glycosyl transferase family 2</fullName>
    </submittedName>
</protein>
<dbReference type="Gene3D" id="3.90.550.10">
    <property type="entry name" value="Spore Coat Polysaccharide Biosynthesis Protein SpsA, Chain A"/>
    <property type="match status" value="1"/>
</dbReference>
<evidence type="ECO:0000313" key="2">
    <source>
        <dbReference type="EMBL" id="VFJ66053.1"/>
    </source>
</evidence>
<organism evidence="4">
    <name type="scientific">Candidatus Kentrum sp. FM</name>
    <dbReference type="NCBI Taxonomy" id="2126340"/>
    <lineage>
        <taxon>Bacteria</taxon>
        <taxon>Pseudomonadati</taxon>
        <taxon>Pseudomonadota</taxon>
        <taxon>Gammaproteobacteria</taxon>
        <taxon>Candidatus Kentrum</taxon>
    </lineage>
</organism>
<evidence type="ECO:0000259" key="1">
    <source>
        <dbReference type="Pfam" id="PF00535"/>
    </source>
</evidence>
<evidence type="ECO:0000313" key="4">
    <source>
        <dbReference type="EMBL" id="VFK10570.1"/>
    </source>
</evidence>
<dbReference type="EMBL" id="CAADFL010000145">
    <property type="protein sequence ID" value="VFK10570.1"/>
    <property type="molecule type" value="Genomic_DNA"/>
</dbReference>
<name>A0A450W0L6_9GAMM</name>
<dbReference type="InterPro" id="IPR001173">
    <property type="entry name" value="Glyco_trans_2-like"/>
</dbReference>
<dbReference type="EMBL" id="CAADFA010000428">
    <property type="protein sequence ID" value="VFJ66536.1"/>
    <property type="molecule type" value="Genomic_DNA"/>
</dbReference>
<dbReference type="InterPro" id="IPR050834">
    <property type="entry name" value="Glycosyltransf_2"/>
</dbReference>
<gene>
    <name evidence="2" type="ORF">BECKFM1743A_GA0114220_103993</name>
    <name evidence="4" type="ORF">BECKFM1743B_GA0114221_101453</name>
    <name evidence="3" type="ORF">BECKFM1743C_GA0114222_104283</name>
</gene>
<dbReference type="PANTHER" id="PTHR43685:SF2">
    <property type="entry name" value="GLYCOSYLTRANSFERASE 2-LIKE DOMAIN-CONTAINING PROTEIN"/>
    <property type="match status" value="1"/>
</dbReference>
<dbReference type="GO" id="GO:0016740">
    <property type="term" value="F:transferase activity"/>
    <property type="evidence" value="ECO:0007669"/>
    <property type="project" value="UniProtKB-KW"/>
</dbReference>
<sequence>MNSVSIILPCFNAERFVADAIGSALEQTYPAVEVIAVDDGSTDRTLDVIKGFGHRIRWTSGPNRGASAARNTGLSMARGEFIQFLDADDLLHPEKISRSLAVMGNRPNTLVYSLHEIISLDPSVPAPFQWNRRTGFEDPIAFMFQGDLPTPAPVHRRSVIEAVGGFKEGLPCAQDRDFHFRMALAGVAFQLIPEVLFTIRRRDDSLGTGNMAGIHEQRGAIAWDVCRQLAAGSRLTERYRVQCAGMLMKAARGLLRTRPAVARRFIERAYEVHPSGGIDLVYSKRAQKALRFLGAELTEKVAWYMRRANPLRK</sequence>
<evidence type="ECO:0000313" key="3">
    <source>
        <dbReference type="EMBL" id="VFJ66536.1"/>
    </source>
</evidence>
<dbReference type="EMBL" id="CAADEZ010000399">
    <property type="protein sequence ID" value="VFJ66053.1"/>
    <property type="molecule type" value="Genomic_DNA"/>
</dbReference>
<dbReference type="AlphaFoldDB" id="A0A450W0L6"/>
<dbReference type="Pfam" id="PF00535">
    <property type="entry name" value="Glycos_transf_2"/>
    <property type="match status" value="1"/>
</dbReference>
<accession>A0A450W0L6</accession>
<reference evidence="4" key="1">
    <citation type="submission" date="2019-02" db="EMBL/GenBank/DDBJ databases">
        <authorList>
            <person name="Gruber-Vodicka R. H."/>
            <person name="Seah K. B. B."/>
        </authorList>
    </citation>
    <scope>NUCLEOTIDE SEQUENCE</scope>
    <source>
        <strain evidence="2">BECK_BZ163</strain>
        <strain evidence="4">BECK_BZ164</strain>
        <strain evidence="3">BECK_BZ165</strain>
    </source>
</reference>
<dbReference type="PANTHER" id="PTHR43685">
    <property type="entry name" value="GLYCOSYLTRANSFERASE"/>
    <property type="match status" value="1"/>
</dbReference>
<proteinExistence type="predicted"/>
<dbReference type="SUPFAM" id="SSF53448">
    <property type="entry name" value="Nucleotide-diphospho-sugar transferases"/>
    <property type="match status" value="1"/>
</dbReference>
<feature type="domain" description="Glycosyltransferase 2-like" evidence="1">
    <location>
        <begin position="5"/>
        <end position="115"/>
    </location>
</feature>
<dbReference type="InterPro" id="IPR029044">
    <property type="entry name" value="Nucleotide-diphossugar_trans"/>
</dbReference>